<dbReference type="Proteomes" id="UP001596298">
    <property type="component" value="Unassembled WGS sequence"/>
</dbReference>
<dbReference type="GO" id="GO:0032259">
    <property type="term" value="P:methylation"/>
    <property type="evidence" value="ECO:0007669"/>
    <property type="project" value="UniProtKB-KW"/>
</dbReference>
<protein>
    <recommendedName>
        <fullName evidence="1">uroporphyrinogen-III C-methyltransferase</fullName>
        <ecNumber evidence="1">2.1.1.107</ecNumber>
    </recommendedName>
</protein>
<keyword evidence="2 7" id="KW-0489">Methyltransferase</keyword>
<dbReference type="EMBL" id="JBHSWH010000001">
    <property type="protein sequence ID" value="MFC6705150.1"/>
    <property type="molecule type" value="Genomic_DNA"/>
</dbReference>
<evidence type="ECO:0000313" key="8">
    <source>
        <dbReference type="Proteomes" id="UP001596298"/>
    </source>
</evidence>
<dbReference type="Gene3D" id="3.40.1010.10">
    <property type="entry name" value="Cobalt-precorrin-4 Transmethylase, Domain 1"/>
    <property type="match status" value="1"/>
</dbReference>
<evidence type="ECO:0000256" key="2">
    <source>
        <dbReference type="ARBA" id="ARBA00022603"/>
    </source>
</evidence>
<keyword evidence="3 7" id="KW-0808">Transferase</keyword>
<organism evidence="7 8">
    <name type="scientific">Flexivirga alba</name>
    <dbReference type="NCBI Taxonomy" id="702742"/>
    <lineage>
        <taxon>Bacteria</taxon>
        <taxon>Bacillati</taxon>
        <taxon>Actinomycetota</taxon>
        <taxon>Actinomycetes</taxon>
        <taxon>Micrococcales</taxon>
        <taxon>Dermacoccaceae</taxon>
        <taxon>Flexivirga</taxon>
    </lineage>
</organism>
<dbReference type="Gene3D" id="3.30.950.10">
    <property type="entry name" value="Methyltransferase, Cobalt-precorrin-4 Transmethylase, Domain 2"/>
    <property type="match status" value="1"/>
</dbReference>
<feature type="domain" description="Tetrapyrrole methylase" evidence="6">
    <location>
        <begin position="16"/>
        <end position="221"/>
    </location>
</feature>
<dbReference type="RefSeq" id="WP_382400032.1">
    <property type="nucleotide sequence ID" value="NZ_JBHSWH010000001.1"/>
</dbReference>
<proteinExistence type="predicted"/>
<evidence type="ECO:0000256" key="3">
    <source>
        <dbReference type="ARBA" id="ARBA00022679"/>
    </source>
</evidence>
<dbReference type="Pfam" id="PF00590">
    <property type="entry name" value="TP_methylase"/>
    <property type="match status" value="1"/>
</dbReference>
<dbReference type="CDD" id="cd11642">
    <property type="entry name" value="SUMT"/>
    <property type="match status" value="1"/>
</dbReference>
<keyword evidence="4" id="KW-0949">S-adenosyl-L-methionine</keyword>
<dbReference type="InterPro" id="IPR035996">
    <property type="entry name" value="4pyrrol_Methylase_sf"/>
</dbReference>
<dbReference type="InterPro" id="IPR006366">
    <property type="entry name" value="CobA/CysG_C"/>
</dbReference>
<name>A0ABW2AEN1_9MICO</name>
<keyword evidence="5" id="KW-0627">Porphyrin biosynthesis</keyword>
<dbReference type="InterPro" id="IPR050161">
    <property type="entry name" value="Siro_Cobalamin_biosynth"/>
</dbReference>
<dbReference type="PANTHER" id="PTHR45790:SF3">
    <property type="entry name" value="S-ADENOSYL-L-METHIONINE-DEPENDENT UROPORPHYRINOGEN III METHYLTRANSFERASE, CHLOROPLASTIC"/>
    <property type="match status" value="1"/>
</dbReference>
<keyword evidence="8" id="KW-1185">Reference proteome</keyword>
<dbReference type="GO" id="GO:0004851">
    <property type="term" value="F:uroporphyrin-III C-methyltransferase activity"/>
    <property type="evidence" value="ECO:0007669"/>
    <property type="project" value="UniProtKB-EC"/>
</dbReference>
<dbReference type="PANTHER" id="PTHR45790">
    <property type="entry name" value="SIROHEME SYNTHASE-RELATED"/>
    <property type="match status" value="1"/>
</dbReference>
<dbReference type="InterPro" id="IPR000878">
    <property type="entry name" value="4pyrrol_Mease"/>
</dbReference>
<reference evidence="8" key="1">
    <citation type="journal article" date="2019" name="Int. J. Syst. Evol. Microbiol.">
        <title>The Global Catalogue of Microorganisms (GCM) 10K type strain sequencing project: providing services to taxonomists for standard genome sequencing and annotation.</title>
        <authorList>
            <consortium name="The Broad Institute Genomics Platform"/>
            <consortium name="The Broad Institute Genome Sequencing Center for Infectious Disease"/>
            <person name="Wu L."/>
            <person name="Ma J."/>
        </authorList>
    </citation>
    <scope>NUCLEOTIDE SEQUENCE [LARGE SCALE GENOMIC DNA]</scope>
    <source>
        <strain evidence="8">CCUG 58127</strain>
    </source>
</reference>
<evidence type="ECO:0000259" key="6">
    <source>
        <dbReference type="Pfam" id="PF00590"/>
    </source>
</evidence>
<dbReference type="EC" id="2.1.1.107" evidence="1"/>
<dbReference type="InterPro" id="IPR014777">
    <property type="entry name" value="4pyrrole_Mease_sub1"/>
</dbReference>
<evidence type="ECO:0000256" key="1">
    <source>
        <dbReference type="ARBA" id="ARBA00012162"/>
    </source>
</evidence>
<dbReference type="InterPro" id="IPR014776">
    <property type="entry name" value="4pyrrole_Mease_sub2"/>
</dbReference>
<evidence type="ECO:0000313" key="7">
    <source>
        <dbReference type="EMBL" id="MFC6705150.1"/>
    </source>
</evidence>
<evidence type="ECO:0000256" key="5">
    <source>
        <dbReference type="ARBA" id="ARBA00023244"/>
    </source>
</evidence>
<sequence>MSNNDPAGQTDSPIGRVVLVGGGPGAEDLITVRGLRALEQADVVVADRLAPLGLLRDLGPEVEIVDVGKTPHHHPVPQDEINALLVQRAKKGKFVVRLKGGDPFVLGRGGEEVLACRMAGVPVEVVPGVTSAFAGPAAGDVPVTHRGVSRGVLVISGHDALDVPSLVEWQHTIVVLMGMRRLRELSAGLIRGGKAADTPVTVVQSAWTTEQRQVSASLERIADRVDTEGLGNPAVIVIGDVTRVLGDRRDGHESVE</sequence>
<dbReference type="SUPFAM" id="SSF53790">
    <property type="entry name" value="Tetrapyrrole methylase"/>
    <property type="match status" value="1"/>
</dbReference>
<evidence type="ECO:0000256" key="4">
    <source>
        <dbReference type="ARBA" id="ARBA00022691"/>
    </source>
</evidence>
<comment type="caution">
    <text evidence="7">The sequence shown here is derived from an EMBL/GenBank/DDBJ whole genome shotgun (WGS) entry which is preliminary data.</text>
</comment>
<gene>
    <name evidence="7" type="primary">cobA</name>
    <name evidence="7" type="ORF">ACFQDH_07690</name>
</gene>
<dbReference type="NCBIfam" id="NF004790">
    <property type="entry name" value="PRK06136.1"/>
    <property type="match status" value="1"/>
</dbReference>
<dbReference type="NCBIfam" id="TIGR01469">
    <property type="entry name" value="cobA_cysG_Cterm"/>
    <property type="match status" value="1"/>
</dbReference>
<accession>A0ABW2AEN1</accession>